<evidence type="ECO:0000313" key="3">
    <source>
        <dbReference type="Proteomes" id="UP000283374"/>
    </source>
</evidence>
<dbReference type="AlphaFoldDB" id="A0A413RNQ2"/>
<evidence type="ECO:0000259" key="1">
    <source>
        <dbReference type="Pfam" id="PF01364"/>
    </source>
</evidence>
<dbReference type="SUPFAM" id="SSF52129">
    <property type="entry name" value="Caspase-like"/>
    <property type="match status" value="1"/>
</dbReference>
<accession>A0A413RNQ2</accession>
<evidence type="ECO:0000313" key="2">
    <source>
        <dbReference type="EMBL" id="RHA43544.1"/>
    </source>
</evidence>
<dbReference type="Gene3D" id="3.40.50.1460">
    <property type="match status" value="1"/>
</dbReference>
<reference evidence="2 3" key="1">
    <citation type="submission" date="2018-08" db="EMBL/GenBank/DDBJ databases">
        <title>Cellulomonas rhizosphaerae sp. nov., a novel actinomycete isolated from soil.</title>
        <authorList>
            <person name="Tian Y."/>
        </authorList>
    </citation>
    <scope>NUCLEOTIDE SEQUENCE [LARGE SCALE GENOMIC DNA]</scope>
    <source>
        <strain evidence="2 3">NEAU-TCZ24</strain>
    </source>
</reference>
<sequence length="295" mass="30335">MGAVRAGGPGVVNVVLVAPSAARALLAPLTACWSVTHAAPGSSLAEVARGADAVLVAGSRHRSPRTVLPGPMVLDDGRPVPVAWLPLVDAESTERFAETAASVHARASRRLTVAVLGQRLSRYEDLAGRIARVASAHGPVRRWTSYDIGRSDLVDGLRRGPALAVYVGHGRSIGWVGYAGLRAHHFPSSPGAPVGAVVSLACRTASRQRTGLSFSEALVVRGIAASAVGATGPTLHTANARWALRVADGASRAATVGELVAAAAAADPHADFYRIVGDPTAPLLDDPSFETLEVA</sequence>
<dbReference type="Pfam" id="PF01364">
    <property type="entry name" value="Peptidase_C25"/>
    <property type="match status" value="1"/>
</dbReference>
<comment type="caution">
    <text evidence="2">The sequence shown here is derived from an EMBL/GenBank/DDBJ whole genome shotgun (WGS) entry which is preliminary data.</text>
</comment>
<keyword evidence="3" id="KW-1185">Reference proteome</keyword>
<gene>
    <name evidence="2" type="ORF">D1825_05805</name>
</gene>
<dbReference type="InterPro" id="IPR001769">
    <property type="entry name" value="Gingipain"/>
</dbReference>
<protein>
    <recommendedName>
        <fullName evidence="1">Gingipain domain-containing protein</fullName>
    </recommendedName>
</protein>
<proteinExistence type="predicted"/>
<organism evidence="2 3">
    <name type="scientific">Cellulomonas rhizosphaerae</name>
    <dbReference type="NCBI Taxonomy" id="2293719"/>
    <lineage>
        <taxon>Bacteria</taxon>
        <taxon>Bacillati</taxon>
        <taxon>Actinomycetota</taxon>
        <taxon>Actinomycetes</taxon>
        <taxon>Micrococcales</taxon>
        <taxon>Cellulomonadaceae</taxon>
        <taxon>Cellulomonas</taxon>
    </lineage>
</organism>
<dbReference type="GO" id="GO:0008234">
    <property type="term" value="F:cysteine-type peptidase activity"/>
    <property type="evidence" value="ECO:0007669"/>
    <property type="project" value="InterPro"/>
</dbReference>
<dbReference type="Proteomes" id="UP000283374">
    <property type="component" value="Unassembled WGS sequence"/>
</dbReference>
<dbReference type="EMBL" id="QWKP01000156">
    <property type="protein sequence ID" value="RHA43544.1"/>
    <property type="molecule type" value="Genomic_DNA"/>
</dbReference>
<dbReference type="GO" id="GO:0006508">
    <property type="term" value="P:proteolysis"/>
    <property type="evidence" value="ECO:0007669"/>
    <property type="project" value="InterPro"/>
</dbReference>
<dbReference type="InterPro" id="IPR029030">
    <property type="entry name" value="Caspase-like_dom_sf"/>
</dbReference>
<name>A0A413RNQ2_9CELL</name>
<feature type="domain" description="Gingipain" evidence="1">
    <location>
        <begin position="139"/>
        <end position="282"/>
    </location>
</feature>